<feature type="compositionally biased region" description="Basic and acidic residues" evidence="1">
    <location>
        <begin position="166"/>
        <end position="177"/>
    </location>
</feature>
<dbReference type="AlphaFoldDB" id="A0A5B9M805"/>
<dbReference type="KEGG" id="smam:Mal15_08230"/>
<dbReference type="Proteomes" id="UP000321353">
    <property type="component" value="Chromosome"/>
</dbReference>
<keyword evidence="3" id="KW-1185">Reference proteome</keyword>
<sequence length="188" mass="20673">MIAEDFLLMIWMLYRDVGRGRGEQAESFKADFDPFGRPLFRPHLPALSCPQREVARAGRHISSGGVVFLSRPCAGSACFVRIQAASPRCGCAGCCAGSGRVGSRWGWSGDRSRSGNRNVPRMARRTHGSRAVFHPWVRAAIRGPNVRTLSEIIPRWIVDSQPPSGDEPRVTSADSRKRSGPALMEAQR</sequence>
<evidence type="ECO:0000256" key="1">
    <source>
        <dbReference type="SAM" id="MobiDB-lite"/>
    </source>
</evidence>
<reference evidence="2 3" key="1">
    <citation type="submission" date="2019-02" db="EMBL/GenBank/DDBJ databases">
        <title>Planctomycetal bacteria perform biofilm scaping via a novel small molecule.</title>
        <authorList>
            <person name="Jeske O."/>
            <person name="Boedeker C."/>
            <person name="Wiegand S."/>
            <person name="Breitling P."/>
            <person name="Kallscheuer N."/>
            <person name="Jogler M."/>
            <person name="Rohde M."/>
            <person name="Petersen J."/>
            <person name="Medema M.H."/>
            <person name="Surup F."/>
            <person name="Jogler C."/>
        </authorList>
    </citation>
    <scope>NUCLEOTIDE SEQUENCE [LARGE SCALE GENOMIC DNA]</scope>
    <source>
        <strain evidence="2 3">Mal15</strain>
    </source>
</reference>
<gene>
    <name evidence="2" type="ORF">Mal15_08230</name>
</gene>
<organism evidence="2 3">
    <name type="scientific">Stieleria maiorica</name>
    <dbReference type="NCBI Taxonomy" id="2795974"/>
    <lineage>
        <taxon>Bacteria</taxon>
        <taxon>Pseudomonadati</taxon>
        <taxon>Planctomycetota</taxon>
        <taxon>Planctomycetia</taxon>
        <taxon>Pirellulales</taxon>
        <taxon>Pirellulaceae</taxon>
        <taxon>Stieleria</taxon>
    </lineage>
</organism>
<feature type="region of interest" description="Disordered" evidence="1">
    <location>
        <begin position="158"/>
        <end position="188"/>
    </location>
</feature>
<dbReference type="EMBL" id="CP036264">
    <property type="protein sequence ID" value="QEF96793.1"/>
    <property type="molecule type" value="Genomic_DNA"/>
</dbReference>
<proteinExistence type="predicted"/>
<evidence type="ECO:0000313" key="3">
    <source>
        <dbReference type="Proteomes" id="UP000321353"/>
    </source>
</evidence>
<name>A0A5B9M805_9BACT</name>
<accession>A0A5B9M805</accession>
<evidence type="ECO:0000313" key="2">
    <source>
        <dbReference type="EMBL" id="QEF96793.1"/>
    </source>
</evidence>
<protein>
    <submittedName>
        <fullName evidence="2">Uncharacterized protein</fullName>
    </submittedName>
</protein>